<feature type="domain" description="Nucleoside phosphorylase" evidence="7">
    <location>
        <begin position="12"/>
        <end position="184"/>
    </location>
</feature>
<evidence type="ECO:0000256" key="2">
    <source>
        <dbReference type="ARBA" id="ARBA00006751"/>
    </source>
</evidence>
<dbReference type="EC" id="2.4.2.1" evidence="3"/>
<dbReference type="GO" id="GO:0005737">
    <property type="term" value="C:cytoplasm"/>
    <property type="evidence" value="ECO:0007669"/>
    <property type="project" value="TreeGrafter"/>
</dbReference>
<dbReference type="Gene3D" id="3.40.50.1580">
    <property type="entry name" value="Nucleoside phosphorylase domain"/>
    <property type="match status" value="1"/>
</dbReference>
<dbReference type="InterPro" id="IPR000845">
    <property type="entry name" value="Nucleoside_phosphorylase_d"/>
</dbReference>
<gene>
    <name evidence="8" type="ORF">UFOPK3773_02477</name>
</gene>
<dbReference type="GO" id="GO:0009116">
    <property type="term" value="P:nucleoside metabolic process"/>
    <property type="evidence" value="ECO:0007669"/>
    <property type="project" value="InterPro"/>
</dbReference>
<sequence>MLVFLGRTHLYEGLGPAAVVHYVRTAHAAGCSTLVATNGCGGLKAHWAPGTVVLIRDHINLTGATPLVGATFVDLVDAYSPALRAMARRVEPRLEEGVYVQRRGSEYETPAEIGMLRVLGGDLVGMSTALEVIAARECGMQVLGLSLVTNLAAGMTGGAISHDEVLQSGREAAARVGQLLARLLPEL</sequence>
<evidence type="ECO:0000259" key="7">
    <source>
        <dbReference type="Pfam" id="PF01048"/>
    </source>
</evidence>
<dbReference type="AlphaFoldDB" id="A0A6J7LCD3"/>
<dbReference type="Pfam" id="PF01048">
    <property type="entry name" value="PNP_UDP_1"/>
    <property type="match status" value="1"/>
</dbReference>
<reference evidence="8" key="1">
    <citation type="submission" date="2020-05" db="EMBL/GenBank/DDBJ databases">
        <authorList>
            <person name="Chiriac C."/>
            <person name="Salcher M."/>
            <person name="Ghai R."/>
            <person name="Kavagutti S V."/>
        </authorList>
    </citation>
    <scope>NUCLEOTIDE SEQUENCE</scope>
</reference>
<evidence type="ECO:0000256" key="6">
    <source>
        <dbReference type="ARBA" id="ARBA00031036"/>
    </source>
</evidence>
<comment type="similarity">
    <text evidence="2">Belongs to the PNP/MTAP phosphorylase family.</text>
</comment>
<evidence type="ECO:0000256" key="3">
    <source>
        <dbReference type="ARBA" id="ARBA00011886"/>
    </source>
</evidence>
<dbReference type="PANTHER" id="PTHR11904:SF9">
    <property type="entry name" value="PURINE NUCLEOSIDE PHOSPHORYLASE-RELATED"/>
    <property type="match status" value="1"/>
</dbReference>
<accession>A0A6J7LCD3</accession>
<dbReference type="SUPFAM" id="SSF53167">
    <property type="entry name" value="Purine and uridine phosphorylases"/>
    <property type="match status" value="1"/>
</dbReference>
<keyword evidence="4" id="KW-0328">Glycosyltransferase</keyword>
<dbReference type="EMBL" id="CAFBNF010000434">
    <property type="protein sequence ID" value="CAB4966080.1"/>
    <property type="molecule type" value="Genomic_DNA"/>
</dbReference>
<dbReference type="GO" id="GO:0004731">
    <property type="term" value="F:purine-nucleoside phosphorylase activity"/>
    <property type="evidence" value="ECO:0007669"/>
    <property type="project" value="UniProtKB-EC"/>
</dbReference>
<dbReference type="InterPro" id="IPR011268">
    <property type="entry name" value="Purine_phosphorylase"/>
</dbReference>
<dbReference type="CDD" id="cd09009">
    <property type="entry name" value="PNP-EcPNPII_like"/>
    <property type="match status" value="1"/>
</dbReference>
<keyword evidence="5" id="KW-0808">Transferase</keyword>
<dbReference type="NCBIfam" id="NF006054">
    <property type="entry name" value="PRK08202.1"/>
    <property type="match status" value="1"/>
</dbReference>
<evidence type="ECO:0000256" key="1">
    <source>
        <dbReference type="ARBA" id="ARBA00005058"/>
    </source>
</evidence>
<comment type="pathway">
    <text evidence="1">Purine metabolism; purine nucleoside salvage.</text>
</comment>
<proteinExistence type="inferred from homology"/>
<protein>
    <recommendedName>
        <fullName evidence="3">purine-nucleoside phosphorylase</fullName>
        <ecNumber evidence="3">2.4.2.1</ecNumber>
    </recommendedName>
    <alternativeName>
        <fullName evidence="6">Inosine-guanosine phosphorylase</fullName>
    </alternativeName>
</protein>
<dbReference type="PANTHER" id="PTHR11904">
    <property type="entry name" value="METHYLTHIOADENOSINE/PURINE NUCLEOSIDE PHOSPHORYLASE"/>
    <property type="match status" value="1"/>
</dbReference>
<dbReference type="UniPathway" id="UPA00606"/>
<dbReference type="InterPro" id="IPR035994">
    <property type="entry name" value="Nucleoside_phosphorylase_sf"/>
</dbReference>
<evidence type="ECO:0000256" key="4">
    <source>
        <dbReference type="ARBA" id="ARBA00022676"/>
    </source>
</evidence>
<evidence type="ECO:0000256" key="5">
    <source>
        <dbReference type="ARBA" id="ARBA00022679"/>
    </source>
</evidence>
<evidence type="ECO:0000313" key="8">
    <source>
        <dbReference type="EMBL" id="CAB4966080.1"/>
    </source>
</evidence>
<name>A0A6J7LCD3_9ZZZZ</name>
<organism evidence="8">
    <name type="scientific">freshwater metagenome</name>
    <dbReference type="NCBI Taxonomy" id="449393"/>
    <lineage>
        <taxon>unclassified sequences</taxon>
        <taxon>metagenomes</taxon>
        <taxon>ecological metagenomes</taxon>
    </lineage>
</organism>